<name>A0A7J0FK94_9ERIC</name>
<evidence type="ECO:0000256" key="2">
    <source>
        <dbReference type="ARBA" id="ARBA00022801"/>
    </source>
</evidence>
<comment type="catalytic activity">
    <reaction evidence="5">
        <text>[(1-&gt;4)-alpha-D-galacturonosyl methyl ester](n) + n H2O = [(1-&gt;4)-alpha-D-galacturonosyl](n) + n methanol + n H(+)</text>
        <dbReference type="Rhea" id="RHEA:22380"/>
        <dbReference type="Rhea" id="RHEA-COMP:14570"/>
        <dbReference type="Rhea" id="RHEA-COMP:14573"/>
        <dbReference type="ChEBI" id="CHEBI:15377"/>
        <dbReference type="ChEBI" id="CHEBI:15378"/>
        <dbReference type="ChEBI" id="CHEBI:17790"/>
        <dbReference type="ChEBI" id="CHEBI:140522"/>
        <dbReference type="ChEBI" id="CHEBI:140523"/>
        <dbReference type="EC" id="3.1.1.11"/>
    </reaction>
</comment>
<evidence type="ECO:0000256" key="3">
    <source>
        <dbReference type="ARBA" id="ARBA00023085"/>
    </source>
</evidence>
<dbReference type="UniPathway" id="UPA00545">
    <property type="reaction ID" value="UER00823"/>
</dbReference>
<evidence type="ECO:0000256" key="1">
    <source>
        <dbReference type="ARBA" id="ARBA00005184"/>
    </source>
</evidence>
<reference evidence="7 8" key="1">
    <citation type="submission" date="2019-07" db="EMBL/GenBank/DDBJ databases">
        <title>De Novo Assembly of kiwifruit Actinidia rufa.</title>
        <authorList>
            <person name="Sugita-Konishi S."/>
            <person name="Sato K."/>
            <person name="Mori E."/>
            <person name="Abe Y."/>
            <person name="Kisaki G."/>
            <person name="Hamano K."/>
            <person name="Suezawa K."/>
            <person name="Otani M."/>
            <person name="Fukuda T."/>
            <person name="Manabe T."/>
            <person name="Gomi K."/>
            <person name="Tabuchi M."/>
            <person name="Akimitsu K."/>
            <person name="Kataoka I."/>
        </authorList>
    </citation>
    <scope>NUCLEOTIDE SEQUENCE [LARGE SCALE GENOMIC DNA]</scope>
    <source>
        <strain evidence="8">cv. Fuchu</strain>
    </source>
</reference>
<dbReference type="InterPro" id="IPR012334">
    <property type="entry name" value="Pectin_lyas_fold"/>
</dbReference>
<evidence type="ECO:0000259" key="6">
    <source>
        <dbReference type="Pfam" id="PF01095"/>
    </source>
</evidence>
<dbReference type="Gene3D" id="2.160.20.10">
    <property type="entry name" value="Single-stranded right-handed beta-helix, Pectin lyase-like"/>
    <property type="match status" value="1"/>
</dbReference>
<dbReference type="Pfam" id="PF01095">
    <property type="entry name" value="Pectinesterase"/>
    <property type="match status" value="1"/>
</dbReference>
<evidence type="ECO:0000313" key="8">
    <source>
        <dbReference type="Proteomes" id="UP000585474"/>
    </source>
</evidence>
<dbReference type="OrthoDB" id="2019149at2759"/>
<proteinExistence type="predicted"/>
<evidence type="ECO:0000256" key="5">
    <source>
        <dbReference type="ARBA" id="ARBA00047928"/>
    </source>
</evidence>
<dbReference type="InterPro" id="IPR011050">
    <property type="entry name" value="Pectin_lyase_fold/virulence"/>
</dbReference>
<dbReference type="GO" id="GO:0042545">
    <property type="term" value="P:cell wall modification"/>
    <property type="evidence" value="ECO:0007669"/>
    <property type="project" value="InterPro"/>
</dbReference>
<dbReference type="GO" id="GO:0045490">
    <property type="term" value="P:pectin catabolic process"/>
    <property type="evidence" value="ECO:0007669"/>
    <property type="project" value="UniProtKB-UniPathway"/>
</dbReference>
<dbReference type="EMBL" id="BJWL01000012">
    <property type="protein sequence ID" value="GFY98569.1"/>
    <property type="molecule type" value="Genomic_DNA"/>
</dbReference>
<dbReference type="GO" id="GO:0030599">
    <property type="term" value="F:pectinesterase activity"/>
    <property type="evidence" value="ECO:0007669"/>
    <property type="project" value="UniProtKB-EC"/>
</dbReference>
<comment type="caution">
    <text evidence="7">The sequence shown here is derived from an EMBL/GenBank/DDBJ whole genome shotgun (WGS) entry which is preliminary data.</text>
</comment>
<dbReference type="InterPro" id="IPR000070">
    <property type="entry name" value="Pectinesterase_cat"/>
</dbReference>
<accession>A0A7J0FK94</accession>
<protein>
    <submittedName>
        <fullName evidence="7">Plant invertase/pectin methylesterase inhibitor superfamily</fullName>
    </submittedName>
</protein>
<organism evidence="7 8">
    <name type="scientific">Actinidia rufa</name>
    <dbReference type="NCBI Taxonomy" id="165716"/>
    <lineage>
        <taxon>Eukaryota</taxon>
        <taxon>Viridiplantae</taxon>
        <taxon>Streptophyta</taxon>
        <taxon>Embryophyta</taxon>
        <taxon>Tracheophyta</taxon>
        <taxon>Spermatophyta</taxon>
        <taxon>Magnoliopsida</taxon>
        <taxon>eudicotyledons</taxon>
        <taxon>Gunneridae</taxon>
        <taxon>Pentapetalae</taxon>
        <taxon>asterids</taxon>
        <taxon>Ericales</taxon>
        <taxon>Actinidiaceae</taxon>
        <taxon>Actinidia</taxon>
    </lineage>
</organism>
<feature type="domain" description="Pectinesterase catalytic" evidence="6">
    <location>
        <begin position="1"/>
        <end position="84"/>
    </location>
</feature>
<comment type="pathway">
    <text evidence="1">Glycan metabolism; pectin degradation; 2-dehydro-3-deoxy-D-gluconate from pectin: step 1/5.</text>
</comment>
<keyword evidence="3" id="KW-0063">Aspartyl esterase</keyword>
<keyword evidence="8" id="KW-1185">Reference proteome</keyword>
<gene>
    <name evidence="7" type="ORF">Acr_12g0011100</name>
</gene>
<sequence>MIVAQGREDPNQNTGISLHNCTIVASPDPMIVAVEELFEDYHHEELSRGSDTPPQCWHKWNKYGSLDTVEYMEYVNSGPGSNTS</sequence>
<evidence type="ECO:0000256" key="4">
    <source>
        <dbReference type="ARBA" id="ARBA00023316"/>
    </source>
</evidence>
<evidence type="ECO:0000313" key="7">
    <source>
        <dbReference type="EMBL" id="GFY98569.1"/>
    </source>
</evidence>
<dbReference type="AlphaFoldDB" id="A0A7J0FK94"/>
<keyword evidence="4" id="KW-0961">Cell wall biogenesis/degradation</keyword>
<dbReference type="Proteomes" id="UP000585474">
    <property type="component" value="Unassembled WGS sequence"/>
</dbReference>
<keyword evidence="2" id="KW-0378">Hydrolase</keyword>
<dbReference type="PANTHER" id="PTHR31707">
    <property type="entry name" value="PECTINESTERASE"/>
    <property type="match status" value="1"/>
</dbReference>
<dbReference type="SUPFAM" id="SSF51126">
    <property type="entry name" value="Pectin lyase-like"/>
    <property type="match status" value="1"/>
</dbReference>